<name>A0A2P8E5I9_9ACTN</name>
<feature type="transmembrane region" description="Helical" evidence="8">
    <location>
        <begin position="353"/>
        <end position="372"/>
    </location>
</feature>
<feature type="transmembrane region" description="Helical" evidence="8">
    <location>
        <begin position="72"/>
        <end position="90"/>
    </location>
</feature>
<dbReference type="InterPro" id="IPR050833">
    <property type="entry name" value="Poly_Biosynth_Transport"/>
</dbReference>
<evidence type="ECO:0000256" key="6">
    <source>
        <dbReference type="ARBA" id="ARBA00023136"/>
    </source>
</evidence>
<evidence type="ECO:0000256" key="7">
    <source>
        <dbReference type="SAM" id="MobiDB-lite"/>
    </source>
</evidence>
<feature type="transmembrane region" description="Helical" evidence="8">
    <location>
        <begin position="255"/>
        <end position="276"/>
    </location>
</feature>
<feature type="transmembrane region" description="Helical" evidence="8">
    <location>
        <begin position="111"/>
        <end position="137"/>
    </location>
</feature>
<accession>A0A2P8E5I9</accession>
<keyword evidence="6 8" id="KW-0472">Membrane</keyword>
<sequence>MTPPVTTGRHAAQRRAPEASTPNGAGSKRHARSGNSNGVRSATVWSYAMTLGKLAMTTGLSLVLAAMLGPRAFGVIAMALVFTNFIEMIQQQGMMPAIIARKTLRDEHKDTAFWLVIGAGVACTSVGLLVAPLWAGLNDLPELTLVIQVLALSVPLSSSVVVHEAILRRRLEFKKLTIRTWSSVLAGGAAGIGGAVLGWGVWALVAQQLVMNATTVVVLWGVSSWRPRLRFSGQAARELWSYAARSSTSSLGLFLGGRVDIILAGALFGPIVVGLYRMGQRLTQMVVDVTARSMQAVALPSLSALQDDRDAFAERLLRMQRIVAALTFPTLGVVAGIAPVVERLLGPEWQGTTVAIQVLAISQGLYSLALVLSPAMQARGRPGTVAVLVWIWAGAAAAALVGAATVPVDGTDGQLLVLCLAITAASAVGATMTMIAASRVFEVRIVTILGSSGPAVAAGVAAGAATWAIQSAITSPLVGAVVAGMLGVTVAATILALLDPVVRGAVRPFLDSDLRRRAAPPPAANPASDRLAGLPVDRAFTSRE</sequence>
<dbReference type="GO" id="GO:0005886">
    <property type="term" value="C:plasma membrane"/>
    <property type="evidence" value="ECO:0007669"/>
    <property type="project" value="UniProtKB-SubCell"/>
</dbReference>
<feature type="transmembrane region" description="Helical" evidence="8">
    <location>
        <begin position="322"/>
        <end position="341"/>
    </location>
</feature>
<dbReference type="CDD" id="cd13127">
    <property type="entry name" value="MATE_tuaB_like"/>
    <property type="match status" value="1"/>
</dbReference>
<dbReference type="PANTHER" id="PTHR30250:SF10">
    <property type="entry name" value="LIPOPOLYSACCHARIDE BIOSYNTHESIS PROTEIN WZXC"/>
    <property type="match status" value="1"/>
</dbReference>
<proteinExistence type="inferred from homology"/>
<feature type="transmembrane region" description="Helical" evidence="8">
    <location>
        <begin position="415"/>
        <end position="436"/>
    </location>
</feature>
<dbReference type="AlphaFoldDB" id="A0A2P8E5I9"/>
<feature type="region of interest" description="Disordered" evidence="7">
    <location>
        <begin position="517"/>
        <end position="544"/>
    </location>
</feature>
<evidence type="ECO:0000313" key="10">
    <source>
        <dbReference type="Proteomes" id="UP000243528"/>
    </source>
</evidence>
<evidence type="ECO:0000256" key="3">
    <source>
        <dbReference type="ARBA" id="ARBA00022475"/>
    </source>
</evidence>
<gene>
    <name evidence="9" type="ORF">CLV30_105205</name>
</gene>
<dbReference type="EMBL" id="PYGE01000005">
    <property type="protein sequence ID" value="PSL04738.1"/>
    <property type="molecule type" value="Genomic_DNA"/>
</dbReference>
<comment type="subcellular location">
    <subcellularLocation>
        <location evidence="1">Cell membrane</location>
        <topology evidence="1">Multi-pass membrane protein</topology>
    </subcellularLocation>
</comment>
<keyword evidence="3" id="KW-1003">Cell membrane</keyword>
<dbReference type="Pfam" id="PF13440">
    <property type="entry name" value="Polysacc_synt_3"/>
    <property type="match status" value="1"/>
</dbReference>
<protein>
    <submittedName>
        <fullName evidence="9">O-antigen/teichoic acid export membrane protein</fullName>
    </submittedName>
</protein>
<comment type="caution">
    <text evidence="9">The sequence shown here is derived from an EMBL/GenBank/DDBJ whole genome shotgun (WGS) entry which is preliminary data.</text>
</comment>
<keyword evidence="10" id="KW-1185">Reference proteome</keyword>
<dbReference type="Proteomes" id="UP000243528">
    <property type="component" value="Unassembled WGS sequence"/>
</dbReference>
<keyword evidence="4 8" id="KW-0812">Transmembrane</keyword>
<reference evidence="9 10" key="1">
    <citation type="submission" date="2018-03" db="EMBL/GenBank/DDBJ databases">
        <title>Genomic Encyclopedia of Archaeal and Bacterial Type Strains, Phase II (KMG-II): from individual species to whole genera.</title>
        <authorList>
            <person name="Goeker M."/>
        </authorList>
    </citation>
    <scope>NUCLEOTIDE SEQUENCE [LARGE SCALE GENOMIC DNA]</scope>
    <source>
        <strain evidence="9 10">DSM 45211</strain>
    </source>
</reference>
<feature type="transmembrane region" description="Helical" evidence="8">
    <location>
        <begin position="448"/>
        <end position="469"/>
    </location>
</feature>
<dbReference type="PANTHER" id="PTHR30250">
    <property type="entry name" value="PST FAMILY PREDICTED COLANIC ACID TRANSPORTER"/>
    <property type="match status" value="1"/>
</dbReference>
<feature type="transmembrane region" description="Helical" evidence="8">
    <location>
        <begin position="143"/>
        <end position="162"/>
    </location>
</feature>
<feature type="transmembrane region" description="Helical" evidence="8">
    <location>
        <begin position="183"/>
        <end position="205"/>
    </location>
</feature>
<dbReference type="OrthoDB" id="9770347at2"/>
<feature type="region of interest" description="Disordered" evidence="7">
    <location>
        <begin position="1"/>
        <end position="38"/>
    </location>
</feature>
<evidence type="ECO:0000256" key="8">
    <source>
        <dbReference type="SAM" id="Phobius"/>
    </source>
</evidence>
<evidence type="ECO:0000256" key="2">
    <source>
        <dbReference type="ARBA" id="ARBA00007430"/>
    </source>
</evidence>
<evidence type="ECO:0000256" key="4">
    <source>
        <dbReference type="ARBA" id="ARBA00022692"/>
    </source>
</evidence>
<organism evidence="9 10">
    <name type="scientific">Haloactinopolyspora alba</name>
    <dbReference type="NCBI Taxonomy" id="648780"/>
    <lineage>
        <taxon>Bacteria</taxon>
        <taxon>Bacillati</taxon>
        <taxon>Actinomycetota</taxon>
        <taxon>Actinomycetes</taxon>
        <taxon>Jiangellales</taxon>
        <taxon>Jiangellaceae</taxon>
        <taxon>Haloactinopolyspora</taxon>
    </lineage>
</organism>
<evidence type="ECO:0000256" key="1">
    <source>
        <dbReference type="ARBA" id="ARBA00004651"/>
    </source>
</evidence>
<feature type="transmembrane region" description="Helical" evidence="8">
    <location>
        <begin position="475"/>
        <end position="498"/>
    </location>
</feature>
<feature type="transmembrane region" description="Helical" evidence="8">
    <location>
        <begin position="384"/>
        <end position="403"/>
    </location>
</feature>
<comment type="similarity">
    <text evidence="2">Belongs to the polysaccharide synthase family.</text>
</comment>
<keyword evidence="5 8" id="KW-1133">Transmembrane helix</keyword>
<evidence type="ECO:0000256" key="5">
    <source>
        <dbReference type="ARBA" id="ARBA00022989"/>
    </source>
</evidence>
<evidence type="ECO:0000313" key="9">
    <source>
        <dbReference type="EMBL" id="PSL04738.1"/>
    </source>
</evidence>